<dbReference type="Proteomes" id="UP000719412">
    <property type="component" value="Unassembled WGS sequence"/>
</dbReference>
<proteinExistence type="predicted"/>
<dbReference type="AlphaFoldDB" id="A0A8J6LCZ1"/>
<feature type="chain" id="PRO_5035184643" evidence="1">
    <location>
        <begin position="17"/>
        <end position="246"/>
    </location>
</feature>
<evidence type="ECO:0000313" key="3">
    <source>
        <dbReference type="Proteomes" id="UP000719412"/>
    </source>
</evidence>
<gene>
    <name evidence="2" type="ORF">GEV33_004998</name>
</gene>
<feature type="signal peptide" evidence="1">
    <location>
        <begin position="1"/>
        <end position="16"/>
    </location>
</feature>
<reference evidence="2" key="2">
    <citation type="submission" date="2021-08" db="EMBL/GenBank/DDBJ databases">
        <authorList>
            <person name="Eriksson T."/>
        </authorList>
    </citation>
    <scope>NUCLEOTIDE SEQUENCE</scope>
    <source>
        <strain evidence="2">Stoneville</strain>
        <tissue evidence="2">Whole head</tissue>
    </source>
</reference>
<reference evidence="2" key="1">
    <citation type="journal article" date="2020" name="J Insects Food Feed">
        <title>The yellow mealworm (Tenebrio molitor) genome: a resource for the emerging insects as food and feed industry.</title>
        <authorList>
            <person name="Eriksson T."/>
            <person name="Andere A."/>
            <person name="Kelstrup H."/>
            <person name="Emery V."/>
            <person name="Picard C."/>
        </authorList>
    </citation>
    <scope>NUCLEOTIDE SEQUENCE</scope>
    <source>
        <strain evidence="2">Stoneville</strain>
        <tissue evidence="2">Whole head</tissue>
    </source>
</reference>
<evidence type="ECO:0000256" key="1">
    <source>
        <dbReference type="SAM" id="SignalP"/>
    </source>
</evidence>
<organism evidence="2 3">
    <name type="scientific">Tenebrio molitor</name>
    <name type="common">Yellow mealworm beetle</name>
    <dbReference type="NCBI Taxonomy" id="7067"/>
    <lineage>
        <taxon>Eukaryota</taxon>
        <taxon>Metazoa</taxon>
        <taxon>Ecdysozoa</taxon>
        <taxon>Arthropoda</taxon>
        <taxon>Hexapoda</taxon>
        <taxon>Insecta</taxon>
        <taxon>Pterygota</taxon>
        <taxon>Neoptera</taxon>
        <taxon>Endopterygota</taxon>
        <taxon>Coleoptera</taxon>
        <taxon>Polyphaga</taxon>
        <taxon>Cucujiformia</taxon>
        <taxon>Tenebrionidae</taxon>
        <taxon>Tenebrio</taxon>
    </lineage>
</organism>
<comment type="caution">
    <text evidence="2">The sequence shown here is derived from an EMBL/GenBank/DDBJ whole genome shotgun (WGS) entry which is preliminary data.</text>
</comment>
<keyword evidence="1" id="KW-0732">Signal</keyword>
<dbReference type="EMBL" id="JABDTM020018824">
    <property type="protein sequence ID" value="KAH0817794.1"/>
    <property type="molecule type" value="Genomic_DNA"/>
</dbReference>
<keyword evidence="3" id="KW-1185">Reference proteome</keyword>
<sequence length="246" mass="28803">MYVILIFLTFLWEASGIWPPPYEIKLDDAETFVISELSESDDLFNDEDEMIRAKPPSADQKKYSRIHQIALRHNKKEWNRNRAEPENNVKIKEHNFDLENAVPWEGGFVDKNGDFIQPDNENVYYLNEMAKSLIESKIERKREEEEEDQSTDKIENYDYKNFRAEYKAEIETEKKQKNTLNFTDVKEDESLEEAVEKVVEFTEAKNCTAEEKKGIGSNEFCVTNKCTAICDRYALRGTVPCNLLMV</sequence>
<evidence type="ECO:0000313" key="2">
    <source>
        <dbReference type="EMBL" id="KAH0817794.1"/>
    </source>
</evidence>
<name>A0A8J6LCZ1_TENMO</name>
<protein>
    <submittedName>
        <fullName evidence="2">Uncharacterized protein</fullName>
    </submittedName>
</protein>
<accession>A0A8J6LCZ1</accession>